<accession>A0ABP6LJL0</accession>
<dbReference type="Proteomes" id="UP001501035">
    <property type="component" value="Unassembled WGS sequence"/>
</dbReference>
<sequence length="249" mass="27522">MRRAFKSASTCLVLRRSTWVDAGVTDPSRLLLRLMGMGRYDGEARRDHFRRAAGSVGTAGLRDLRILDGRATVRRVARLTARERILATASASPGVPVVAGTAAAILHGSMWFDPEFQIELLHDLKGSSRHGVGRTTRRYQISSSDVVEVDGVWATTPVRTAFDVGRIPPDWRGLGYLDALHRAIGFSLPTLFRYIENHAGWRHIRQLRAIAPLIDGSAESPAESWVRLLMLKGDLPTPELQIPIAALRT</sequence>
<reference evidence="2" key="1">
    <citation type="journal article" date="2019" name="Int. J. Syst. Evol. Microbiol.">
        <title>The Global Catalogue of Microorganisms (GCM) 10K type strain sequencing project: providing services to taxonomists for standard genome sequencing and annotation.</title>
        <authorList>
            <consortium name="The Broad Institute Genomics Platform"/>
            <consortium name="The Broad Institute Genome Sequencing Center for Infectious Disease"/>
            <person name="Wu L."/>
            <person name="Ma J."/>
        </authorList>
    </citation>
    <scope>NUCLEOTIDE SEQUENCE [LARGE SCALE GENOMIC DNA]</scope>
    <source>
        <strain evidence="2">JCM 14234</strain>
    </source>
</reference>
<comment type="caution">
    <text evidence="1">The sequence shown here is derived from an EMBL/GenBank/DDBJ whole genome shotgun (WGS) entry which is preliminary data.</text>
</comment>
<organism evidence="1 2">
    <name type="scientific">Gordonia defluvii</name>
    <dbReference type="NCBI Taxonomy" id="283718"/>
    <lineage>
        <taxon>Bacteria</taxon>
        <taxon>Bacillati</taxon>
        <taxon>Actinomycetota</taxon>
        <taxon>Actinomycetes</taxon>
        <taxon>Mycobacteriales</taxon>
        <taxon>Gordoniaceae</taxon>
        <taxon>Gordonia</taxon>
    </lineage>
</organism>
<keyword evidence="2" id="KW-1185">Reference proteome</keyword>
<proteinExistence type="predicted"/>
<gene>
    <name evidence="1" type="ORF">GCM10010528_28810</name>
</gene>
<protein>
    <submittedName>
        <fullName evidence="1">Uncharacterized protein</fullName>
    </submittedName>
</protein>
<evidence type="ECO:0000313" key="2">
    <source>
        <dbReference type="Proteomes" id="UP001501035"/>
    </source>
</evidence>
<evidence type="ECO:0000313" key="1">
    <source>
        <dbReference type="EMBL" id="GAA3047861.1"/>
    </source>
</evidence>
<dbReference type="EMBL" id="BAAAVS010000059">
    <property type="protein sequence ID" value="GAA3047861.1"/>
    <property type="molecule type" value="Genomic_DNA"/>
</dbReference>
<name>A0ABP6LJL0_9ACTN</name>